<keyword evidence="3" id="KW-1185">Reference proteome</keyword>
<sequence>MTEETKKTRLVGELACFVQRYGRKAQKQGDPNDRQYDKKLEKAMRRLPPTDLSDLLSDDGDEK</sequence>
<proteinExistence type="predicted"/>
<reference evidence="2 3" key="1">
    <citation type="journal article" date="2012" name="J. Bacteriol.">
        <title>Draft Genome Sequence of the Soil Bacterium Burkholderia terrae Strain BS001, Which Interacts with Fungal Surface Structures.</title>
        <authorList>
            <person name="Nazir R."/>
            <person name="Hansen M.A."/>
            <person name="Sorensen S."/>
            <person name="van Elsas J.D."/>
        </authorList>
    </citation>
    <scope>NUCLEOTIDE SEQUENCE [LARGE SCALE GENOMIC DNA]</scope>
    <source>
        <strain evidence="2 3">BS001</strain>
    </source>
</reference>
<feature type="region of interest" description="Disordered" evidence="1">
    <location>
        <begin position="40"/>
        <end position="63"/>
    </location>
</feature>
<evidence type="ECO:0000313" key="3">
    <source>
        <dbReference type="Proteomes" id="UP000004980"/>
    </source>
</evidence>
<gene>
    <name evidence="2" type="ORF">WQE_18184</name>
</gene>
<organism evidence="2 3">
    <name type="scientific">Paraburkholderia hospita</name>
    <dbReference type="NCBI Taxonomy" id="169430"/>
    <lineage>
        <taxon>Bacteria</taxon>
        <taxon>Pseudomonadati</taxon>
        <taxon>Pseudomonadota</taxon>
        <taxon>Betaproteobacteria</taxon>
        <taxon>Burkholderiales</taxon>
        <taxon>Burkholderiaceae</taxon>
        <taxon>Paraburkholderia</taxon>
    </lineage>
</organism>
<dbReference type="EMBL" id="AKAU01000095">
    <property type="protein sequence ID" value="EIM99591.1"/>
    <property type="molecule type" value="Genomic_DNA"/>
</dbReference>
<accession>A0ABN0FLL6</accession>
<name>A0ABN0FLL6_9BURK</name>
<evidence type="ECO:0000313" key="2">
    <source>
        <dbReference type="EMBL" id="EIM99591.1"/>
    </source>
</evidence>
<evidence type="ECO:0000256" key="1">
    <source>
        <dbReference type="SAM" id="MobiDB-lite"/>
    </source>
</evidence>
<dbReference type="Proteomes" id="UP000004980">
    <property type="component" value="Unassembled WGS sequence"/>
</dbReference>
<comment type="caution">
    <text evidence="2">The sequence shown here is derived from an EMBL/GenBank/DDBJ whole genome shotgun (WGS) entry which is preliminary data.</text>
</comment>
<protein>
    <submittedName>
        <fullName evidence="2">Uncharacterized protein</fullName>
    </submittedName>
</protein>